<dbReference type="Proteomes" id="UP001229244">
    <property type="component" value="Unassembled WGS sequence"/>
</dbReference>
<comment type="caution">
    <text evidence="2">The sequence shown here is derived from an EMBL/GenBank/DDBJ whole genome shotgun (WGS) entry which is preliminary data.</text>
</comment>
<sequence>MTYDAVADFAQTWGLVLFIAAFVLIVAYAVWPKNKKTFDDAARIPLEDDKPKADDRRDGRNQE</sequence>
<dbReference type="InterPro" id="IPR008621">
    <property type="entry name" value="Cbb3-typ_cyt_oxidase_comp"/>
</dbReference>
<dbReference type="RefSeq" id="WP_306884886.1">
    <property type="nucleotide sequence ID" value="NZ_JAUSUL010000001.1"/>
</dbReference>
<keyword evidence="3" id="KW-1185">Reference proteome</keyword>
<keyword evidence="1" id="KW-1133">Transmembrane helix</keyword>
<gene>
    <name evidence="2" type="ORF">J2S73_001530</name>
</gene>
<organism evidence="2 3">
    <name type="scientific">Amorphus orientalis</name>
    <dbReference type="NCBI Taxonomy" id="649198"/>
    <lineage>
        <taxon>Bacteria</taxon>
        <taxon>Pseudomonadati</taxon>
        <taxon>Pseudomonadota</taxon>
        <taxon>Alphaproteobacteria</taxon>
        <taxon>Hyphomicrobiales</taxon>
        <taxon>Amorphaceae</taxon>
        <taxon>Amorphus</taxon>
    </lineage>
</organism>
<keyword evidence="1" id="KW-0472">Membrane</keyword>
<dbReference type="Pfam" id="PF05545">
    <property type="entry name" value="FixQ"/>
    <property type="match status" value="1"/>
</dbReference>
<reference evidence="2" key="1">
    <citation type="submission" date="2023-07" db="EMBL/GenBank/DDBJ databases">
        <title>Genomic Encyclopedia of Type Strains, Phase IV (KMG-IV): sequencing the most valuable type-strain genomes for metagenomic binning, comparative biology and taxonomic classification.</title>
        <authorList>
            <person name="Goeker M."/>
        </authorList>
    </citation>
    <scope>NUCLEOTIDE SEQUENCE</scope>
    <source>
        <strain evidence="2">DSM 21202</strain>
    </source>
</reference>
<feature type="transmembrane region" description="Helical" evidence="1">
    <location>
        <begin position="12"/>
        <end position="31"/>
    </location>
</feature>
<name>A0AAE3VND1_9HYPH</name>
<dbReference type="CDD" id="cd01324">
    <property type="entry name" value="cbb3_Oxidase_CcoQ"/>
    <property type="match status" value="1"/>
</dbReference>
<accession>A0AAE3VND1</accession>
<evidence type="ECO:0000313" key="2">
    <source>
        <dbReference type="EMBL" id="MDQ0315093.1"/>
    </source>
</evidence>
<protein>
    <submittedName>
        <fullName evidence="2">Cytochrome c oxidase cbb3-type subunit 4</fullName>
    </submittedName>
</protein>
<keyword evidence="1" id="KW-0812">Transmembrane</keyword>
<evidence type="ECO:0000256" key="1">
    <source>
        <dbReference type="SAM" id="Phobius"/>
    </source>
</evidence>
<dbReference type="EMBL" id="JAUSUL010000001">
    <property type="protein sequence ID" value="MDQ0315093.1"/>
    <property type="molecule type" value="Genomic_DNA"/>
</dbReference>
<dbReference type="AlphaFoldDB" id="A0AAE3VND1"/>
<proteinExistence type="predicted"/>
<evidence type="ECO:0000313" key="3">
    <source>
        <dbReference type="Proteomes" id="UP001229244"/>
    </source>
</evidence>